<keyword evidence="15" id="KW-1185">Reference proteome</keyword>
<evidence type="ECO:0000256" key="13">
    <source>
        <dbReference type="SAM" id="Phobius"/>
    </source>
</evidence>
<evidence type="ECO:0000256" key="2">
    <source>
        <dbReference type="ARBA" id="ARBA00007193"/>
    </source>
</evidence>
<keyword evidence="8 12" id="KW-0406">Ion transport</keyword>
<dbReference type="Proteomes" id="UP000827092">
    <property type="component" value="Unassembled WGS sequence"/>
</dbReference>
<dbReference type="PANTHER" id="PTHR11690:SF296">
    <property type="entry name" value="DEGENERIN-LIKE PROTEIN DEL-10"/>
    <property type="match status" value="1"/>
</dbReference>
<keyword evidence="11 12" id="KW-0407">Ion channel</keyword>
<dbReference type="InterPro" id="IPR001873">
    <property type="entry name" value="ENaC"/>
</dbReference>
<comment type="subcellular location">
    <subcellularLocation>
        <location evidence="1">Membrane</location>
        <topology evidence="1">Multi-pass membrane protein</topology>
    </subcellularLocation>
</comment>
<evidence type="ECO:0000256" key="6">
    <source>
        <dbReference type="ARBA" id="ARBA00022989"/>
    </source>
</evidence>
<evidence type="ECO:0000256" key="3">
    <source>
        <dbReference type="ARBA" id="ARBA00022448"/>
    </source>
</evidence>
<dbReference type="AlphaFoldDB" id="A0AAV6V0I6"/>
<evidence type="ECO:0000313" key="15">
    <source>
        <dbReference type="Proteomes" id="UP000827092"/>
    </source>
</evidence>
<comment type="similarity">
    <text evidence="2 12">Belongs to the amiloride-sensitive sodium channel (TC 1.A.6) family.</text>
</comment>
<protein>
    <submittedName>
        <fullName evidence="14">Uncharacterized protein</fullName>
    </submittedName>
</protein>
<keyword evidence="7" id="KW-0915">Sodium</keyword>
<keyword evidence="5 12" id="KW-0812">Transmembrane</keyword>
<keyword evidence="4 12" id="KW-0894">Sodium channel</keyword>
<evidence type="ECO:0000256" key="7">
    <source>
        <dbReference type="ARBA" id="ARBA00023053"/>
    </source>
</evidence>
<dbReference type="Pfam" id="PF00858">
    <property type="entry name" value="ASC"/>
    <property type="match status" value="1"/>
</dbReference>
<evidence type="ECO:0000256" key="5">
    <source>
        <dbReference type="ARBA" id="ARBA00022692"/>
    </source>
</evidence>
<evidence type="ECO:0000256" key="12">
    <source>
        <dbReference type="RuleBase" id="RU000679"/>
    </source>
</evidence>
<dbReference type="GO" id="GO:0005886">
    <property type="term" value="C:plasma membrane"/>
    <property type="evidence" value="ECO:0007669"/>
    <property type="project" value="TreeGrafter"/>
</dbReference>
<dbReference type="EMBL" id="JAFNEN010000213">
    <property type="protein sequence ID" value="KAG8189493.1"/>
    <property type="molecule type" value="Genomic_DNA"/>
</dbReference>
<accession>A0AAV6V0I6</accession>
<evidence type="ECO:0000256" key="1">
    <source>
        <dbReference type="ARBA" id="ARBA00004141"/>
    </source>
</evidence>
<dbReference type="GO" id="GO:0015280">
    <property type="term" value="F:ligand-gated sodium channel activity"/>
    <property type="evidence" value="ECO:0007669"/>
    <property type="project" value="TreeGrafter"/>
</dbReference>
<keyword evidence="9 13" id="KW-0472">Membrane</keyword>
<gene>
    <name evidence="14" type="ORF">JTE90_008455</name>
</gene>
<evidence type="ECO:0000256" key="4">
    <source>
        <dbReference type="ARBA" id="ARBA00022461"/>
    </source>
</evidence>
<name>A0AAV6V0I6_9ARAC</name>
<evidence type="ECO:0000256" key="8">
    <source>
        <dbReference type="ARBA" id="ARBA00023065"/>
    </source>
</evidence>
<evidence type="ECO:0000256" key="11">
    <source>
        <dbReference type="ARBA" id="ARBA00023303"/>
    </source>
</evidence>
<evidence type="ECO:0000256" key="9">
    <source>
        <dbReference type="ARBA" id="ARBA00023136"/>
    </source>
</evidence>
<dbReference type="PANTHER" id="PTHR11690">
    <property type="entry name" value="AMILORIDE-SENSITIVE SODIUM CHANNEL-RELATED"/>
    <property type="match status" value="1"/>
</dbReference>
<dbReference type="Gene3D" id="1.10.287.770">
    <property type="entry name" value="YojJ-like"/>
    <property type="match status" value="1"/>
</dbReference>
<keyword evidence="6 13" id="KW-1133">Transmembrane helix</keyword>
<feature type="transmembrane region" description="Helical" evidence="13">
    <location>
        <begin position="203"/>
        <end position="225"/>
    </location>
</feature>
<organism evidence="14 15">
    <name type="scientific">Oedothorax gibbosus</name>
    <dbReference type="NCBI Taxonomy" id="931172"/>
    <lineage>
        <taxon>Eukaryota</taxon>
        <taxon>Metazoa</taxon>
        <taxon>Ecdysozoa</taxon>
        <taxon>Arthropoda</taxon>
        <taxon>Chelicerata</taxon>
        <taxon>Arachnida</taxon>
        <taxon>Araneae</taxon>
        <taxon>Araneomorphae</taxon>
        <taxon>Entelegynae</taxon>
        <taxon>Araneoidea</taxon>
        <taxon>Linyphiidae</taxon>
        <taxon>Erigoninae</taxon>
        <taxon>Oedothorax</taxon>
    </lineage>
</organism>
<sequence>MDLVSPPNIEKATEKGFIVFLDDPLNVIIDDKRIKGQRAPPGLVTTIKSELIRFQRSALYTAWHGGTTHCPKMPKGVMIKNDPERFSLHGCGAFYLAQMLMKTCGCKWLLTEDFPDVKYCDPAQQYKCILPSCLKTNLTEVSKNCLDPCISYHYRADASYVGLGLSNTSRIEIVYNAKQYISLEYRTTTLSGLFSQVGGAMGLYLGASIITFAEVVIFAVSWLWYRIVPSTSPVLPMHHTKKMLSPY</sequence>
<proteinExistence type="inferred from homology"/>
<evidence type="ECO:0000313" key="14">
    <source>
        <dbReference type="EMBL" id="KAG8189493.1"/>
    </source>
</evidence>
<keyword evidence="10 12" id="KW-0739">Sodium transport</keyword>
<reference evidence="14 15" key="1">
    <citation type="journal article" date="2022" name="Nat. Ecol. Evol.">
        <title>A masculinizing supergene underlies an exaggerated male reproductive morph in a spider.</title>
        <authorList>
            <person name="Hendrickx F."/>
            <person name="De Corte Z."/>
            <person name="Sonet G."/>
            <person name="Van Belleghem S.M."/>
            <person name="Kostlbacher S."/>
            <person name="Vangestel C."/>
        </authorList>
    </citation>
    <scope>NUCLEOTIDE SEQUENCE [LARGE SCALE GENOMIC DNA]</scope>
    <source>
        <strain evidence="14">W744_W776</strain>
    </source>
</reference>
<keyword evidence="3 12" id="KW-0813">Transport</keyword>
<evidence type="ECO:0000256" key="10">
    <source>
        <dbReference type="ARBA" id="ARBA00023201"/>
    </source>
</evidence>
<comment type="caution">
    <text evidence="14">The sequence shown here is derived from an EMBL/GenBank/DDBJ whole genome shotgun (WGS) entry which is preliminary data.</text>
</comment>